<dbReference type="EMBL" id="BRXW01000141">
    <property type="protein sequence ID" value="GMI09807.1"/>
    <property type="molecule type" value="Genomic_DNA"/>
</dbReference>
<proteinExistence type="predicted"/>
<reference evidence="2" key="1">
    <citation type="journal article" date="2023" name="Commun. Biol.">
        <title>Genome analysis of Parmales, the sister group of diatoms, reveals the evolutionary specialization of diatoms from phago-mixotrophs to photoautotrophs.</title>
        <authorList>
            <person name="Ban H."/>
            <person name="Sato S."/>
            <person name="Yoshikawa S."/>
            <person name="Yamada K."/>
            <person name="Nakamura Y."/>
            <person name="Ichinomiya M."/>
            <person name="Sato N."/>
            <person name="Blanc-Mathieu R."/>
            <person name="Endo H."/>
            <person name="Kuwata A."/>
            <person name="Ogata H."/>
        </authorList>
    </citation>
    <scope>NUCLEOTIDE SEQUENCE [LARGE SCALE GENOMIC DNA]</scope>
    <source>
        <strain evidence="2">NIES 3700</strain>
    </source>
</reference>
<keyword evidence="2" id="KW-1185">Reference proteome</keyword>
<gene>
    <name evidence="1" type="ORF">TrLO_g410</name>
</gene>
<organism evidence="1 2">
    <name type="scientific">Triparma laevis f. longispina</name>
    <dbReference type="NCBI Taxonomy" id="1714387"/>
    <lineage>
        <taxon>Eukaryota</taxon>
        <taxon>Sar</taxon>
        <taxon>Stramenopiles</taxon>
        <taxon>Ochrophyta</taxon>
        <taxon>Bolidophyceae</taxon>
        <taxon>Parmales</taxon>
        <taxon>Triparmaceae</taxon>
        <taxon>Triparma</taxon>
    </lineage>
</organism>
<comment type="caution">
    <text evidence="1">The sequence shown here is derived from an EMBL/GenBank/DDBJ whole genome shotgun (WGS) entry which is preliminary data.</text>
</comment>
<evidence type="ECO:0000313" key="1">
    <source>
        <dbReference type="EMBL" id="GMI09807.1"/>
    </source>
</evidence>
<accession>A0A9W7FCU2</accession>
<name>A0A9W7FCU2_9STRA</name>
<dbReference type="AlphaFoldDB" id="A0A9W7FCU2"/>
<sequence>MRALYHGLVLLDDDLLSISSKYMKNGPHRASLIQIGHAALRDKCKFKRFREESENISPFFTLLCTVRGEREADQAKDREADDQYITSQNFLQLHGLDCLARTQENAKKERGETLLAKKSVRELKRKLVQSVEVEIALVHLMPALLVTAFCAGTSTYEAFKSGDVALGVLAGMSIVSKTATCFSWLKGSTL</sequence>
<dbReference type="Proteomes" id="UP001165122">
    <property type="component" value="Unassembled WGS sequence"/>
</dbReference>
<evidence type="ECO:0000313" key="2">
    <source>
        <dbReference type="Proteomes" id="UP001165122"/>
    </source>
</evidence>
<protein>
    <submittedName>
        <fullName evidence="1">Uncharacterized protein</fullName>
    </submittedName>
</protein>